<dbReference type="STRING" id="652787.SAMN05216490_3189"/>
<dbReference type="EMBL" id="LT629740">
    <property type="protein sequence ID" value="SDT35406.1"/>
    <property type="molecule type" value="Genomic_DNA"/>
</dbReference>
<name>A0A1H1ZQ72_MUCMA</name>
<dbReference type="Gene3D" id="3.40.50.300">
    <property type="entry name" value="P-loop containing nucleotide triphosphate hydrolases"/>
    <property type="match status" value="1"/>
</dbReference>
<evidence type="ECO:0000313" key="6">
    <source>
        <dbReference type="Proteomes" id="UP000199679"/>
    </source>
</evidence>
<dbReference type="InterPro" id="IPR036187">
    <property type="entry name" value="DNA_mismatch_repair_MutS_sf"/>
</dbReference>
<feature type="domain" description="DNA mismatch repair proteins mutS family" evidence="4">
    <location>
        <begin position="260"/>
        <end position="442"/>
    </location>
</feature>
<evidence type="ECO:0000256" key="3">
    <source>
        <dbReference type="ARBA" id="ARBA00023125"/>
    </source>
</evidence>
<accession>A0A1H1ZQ72</accession>
<evidence type="ECO:0000256" key="1">
    <source>
        <dbReference type="ARBA" id="ARBA00022741"/>
    </source>
</evidence>
<proteinExistence type="predicted"/>
<organism evidence="5 6">
    <name type="scientific">Mucilaginibacter mallensis</name>
    <dbReference type="NCBI Taxonomy" id="652787"/>
    <lineage>
        <taxon>Bacteria</taxon>
        <taxon>Pseudomonadati</taxon>
        <taxon>Bacteroidota</taxon>
        <taxon>Sphingobacteriia</taxon>
        <taxon>Sphingobacteriales</taxon>
        <taxon>Sphingobacteriaceae</taxon>
        <taxon>Mucilaginibacter</taxon>
    </lineage>
</organism>
<dbReference type="GO" id="GO:0140664">
    <property type="term" value="F:ATP-dependent DNA damage sensor activity"/>
    <property type="evidence" value="ECO:0007669"/>
    <property type="project" value="InterPro"/>
</dbReference>
<evidence type="ECO:0000256" key="2">
    <source>
        <dbReference type="ARBA" id="ARBA00022840"/>
    </source>
</evidence>
<dbReference type="SUPFAM" id="SSF48334">
    <property type="entry name" value="DNA repair protein MutS, domain III"/>
    <property type="match status" value="1"/>
</dbReference>
<dbReference type="SMART" id="SM00534">
    <property type="entry name" value="MUTSac"/>
    <property type="match status" value="1"/>
</dbReference>
<keyword evidence="1" id="KW-0547">Nucleotide-binding</keyword>
<sequence length="442" mass="50026">MSFIADKQTLEDLNILGKYKQHSVFNLFNKVKTVGGEKLLSEMFQSPLLNHEAINRRSAIFQYFQSKQITFPFSNEQFSRLENYLGSSSANNYLSTLLTLAQKKLLGAVIRDEEYQHIKTGLQQTIAILNSCKIFISQLEETREQQYPPFYDELLTVKNILNNPKLQWLATWQSTRQTSLQKTAKYDHLLRHTMRAPLTIVMNIFHQLDVYIAVAGLAQEKGFSHAHALPAGSNLFMAVELSHPCIEKAVANPVDFNQESNMIFLTGANMAGKSTFMKAFGINVYLAHMGFPVAAKEMKFSVREGLYSSINVPDNLDMGYSHFYAEVLRVKKVAEAVSKEKSLVIIFDELFKGTNVKDAYDATLAVTAAFSEYRNCLFIISTHIIEAGEVLQKEQDNIQLLYLPTIMNGTIPAYTYQLQPGISSDRHGMMIIENEGILELLK</sequence>
<reference evidence="5 6" key="1">
    <citation type="submission" date="2016-10" db="EMBL/GenBank/DDBJ databases">
        <authorList>
            <person name="de Groot N.N."/>
        </authorList>
    </citation>
    <scope>NUCLEOTIDE SEQUENCE [LARGE SCALE GENOMIC DNA]</scope>
    <source>
        <strain evidence="5 6">MP1X4</strain>
    </source>
</reference>
<dbReference type="InterPro" id="IPR007696">
    <property type="entry name" value="DNA_mismatch_repair_MutS_core"/>
</dbReference>
<dbReference type="AlphaFoldDB" id="A0A1H1ZQ72"/>
<keyword evidence="3" id="KW-0238">DNA-binding</keyword>
<dbReference type="PANTHER" id="PTHR11361">
    <property type="entry name" value="DNA MISMATCH REPAIR PROTEIN MUTS FAMILY MEMBER"/>
    <property type="match status" value="1"/>
</dbReference>
<evidence type="ECO:0000259" key="4">
    <source>
        <dbReference type="SMART" id="SM00534"/>
    </source>
</evidence>
<keyword evidence="2" id="KW-0067">ATP-binding</keyword>
<dbReference type="GO" id="GO:0005524">
    <property type="term" value="F:ATP binding"/>
    <property type="evidence" value="ECO:0007669"/>
    <property type="project" value="UniProtKB-KW"/>
</dbReference>
<dbReference type="GO" id="GO:0005829">
    <property type="term" value="C:cytosol"/>
    <property type="evidence" value="ECO:0007669"/>
    <property type="project" value="TreeGrafter"/>
</dbReference>
<dbReference type="Pfam" id="PF00488">
    <property type="entry name" value="MutS_V"/>
    <property type="match status" value="1"/>
</dbReference>
<dbReference type="PANTHER" id="PTHR11361:SF99">
    <property type="entry name" value="DNA MISMATCH REPAIR PROTEIN"/>
    <property type="match status" value="1"/>
</dbReference>
<dbReference type="GO" id="GO:0006298">
    <property type="term" value="P:mismatch repair"/>
    <property type="evidence" value="ECO:0007669"/>
    <property type="project" value="InterPro"/>
</dbReference>
<dbReference type="OrthoDB" id="1097361at2"/>
<dbReference type="InterPro" id="IPR045076">
    <property type="entry name" value="MutS"/>
</dbReference>
<protein>
    <submittedName>
        <fullName evidence="5">MutS domain III</fullName>
    </submittedName>
</protein>
<gene>
    <name evidence="5" type="ORF">SAMN05216490_3189</name>
</gene>
<dbReference type="Gene3D" id="1.10.1420.10">
    <property type="match status" value="1"/>
</dbReference>
<dbReference type="RefSeq" id="WP_091374915.1">
    <property type="nucleotide sequence ID" value="NZ_LT629740.1"/>
</dbReference>
<dbReference type="InterPro" id="IPR027417">
    <property type="entry name" value="P-loop_NTPase"/>
</dbReference>
<dbReference type="GO" id="GO:0030983">
    <property type="term" value="F:mismatched DNA binding"/>
    <property type="evidence" value="ECO:0007669"/>
    <property type="project" value="InterPro"/>
</dbReference>
<dbReference type="InterPro" id="IPR000432">
    <property type="entry name" value="DNA_mismatch_repair_MutS_C"/>
</dbReference>
<dbReference type="Pfam" id="PF05192">
    <property type="entry name" value="MutS_III"/>
    <property type="match status" value="1"/>
</dbReference>
<evidence type="ECO:0000313" key="5">
    <source>
        <dbReference type="EMBL" id="SDT35406.1"/>
    </source>
</evidence>
<dbReference type="SUPFAM" id="SSF52540">
    <property type="entry name" value="P-loop containing nucleoside triphosphate hydrolases"/>
    <property type="match status" value="1"/>
</dbReference>
<dbReference type="Proteomes" id="UP000199679">
    <property type="component" value="Chromosome I"/>
</dbReference>
<keyword evidence="6" id="KW-1185">Reference proteome</keyword>